<evidence type="ECO:0000256" key="6">
    <source>
        <dbReference type="ARBA" id="ARBA00022786"/>
    </source>
</evidence>
<gene>
    <name evidence="12" type="ORF">PGLA2088_LOCUS51360</name>
</gene>
<dbReference type="InterPro" id="IPR001841">
    <property type="entry name" value="Znf_RING"/>
</dbReference>
<dbReference type="GO" id="GO:0000151">
    <property type="term" value="C:ubiquitin ligase complex"/>
    <property type="evidence" value="ECO:0007669"/>
    <property type="project" value="TreeGrafter"/>
</dbReference>
<dbReference type="GO" id="GO:0043161">
    <property type="term" value="P:proteasome-mediated ubiquitin-dependent protein catabolic process"/>
    <property type="evidence" value="ECO:0007669"/>
    <property type="project" value="TreeGrafter"/>
</dbReference>
<dbReference type="GO" id="GO:0097039">
    <property type="term" value="P:protein linear polyubiquitination"/>
    <property type="evidence" value="ECO:0007669"/>
    <property type="project" value="TreeGrafter"/>
</dbReference>
<dbReference type="SMART" id="SM00184">
    <property type="entry name" value="RING"/>
    <property type="match status" value="2"/>
</dbReference>
<comment type="caution">
    <text evidence="12">The sequence shown here is derived from an EMBL/GenBank/DDBJ whole genome shotgun (WGS) entry which is preliminary data.</text>
</comment>
<sequence length="526" mass="57480">MGRDKAWEKVEDLAVPLFERGYSEAQVEEALAHVSTLDEAIEYLNTGKGKKGKATETSTTPAPVVAAERPVRRRACKKGAQVLEAEQPAAPTPVEPTPSEAADSVCGGDASTTAASTPMDQDLGPAVPTTADDRRALAAEAEEAHTPPPVRRARTIEPNEEGKQWWMEAAVRWPKIVQNIRLEAYRNILRPGCPLADAYLGKVKRQPLRVSLGGELQTPARKRAGNLEEDGSAKRMRQADSAVLGSVPTPSRSSAAGLAANCSCSSPSSPQCMQLNSQADCCTICCCDTQPWRSVRLGCGHGWYCASCMLRHSEARLEVGATSIACPECCKDVPEKDLRKLLPTETLDRLLARSLEQAVSAAADLWACPTPNCPMRVALEDGELARFQCTLCNKTSCLRCGRQPYHRGMTCEDVAQRLNLKGKKAKQDKENEEMLAQWMTETGTKQCPTCRTGVTKQNLDKQGTQYAECHKMCCRNCKTKFCFKCLSVLSDSFTCGCTINAHGFIDPSSGKRMNHLDRRKKVQKRG</sequence>
<dbReference type="GO" id="GO:0043130">
    <property type="term" value="F:ubiquitin binding"/>
    <property type="evidence" value="ECO:0007669"/>
    <property type="project" value="TreeGrafter"/>
</dbReference>
<dbReference type="Gene3D" id="1.20.120.1750">
    <property type="match status" value="1"/>
</dbReference>
<dbReference type="PROSITE" id="PS50089">
    <property type="entry name" value="ZF_RING_2"/>
    <property type="match status" value="1"/>
</dbReference>
<feature type="region of interest" description="Disordered" evidence="9">
    <location>
        <begin position="214"/>
        <end position="248"/>
    </location>
</feature>
<dbReference type="PROSITE" id="PS51873">
    <property type="entry name" value="TRIAD"/>
    <property type="match status" value="1"/>
</dbReference>
<evidence type="ECO:0000256" key="2">
    <source>
        <dbReference type="ARBA" id="ARBA00022679"/>
    </source>
</evidence>
<feature type="domain" description="RING-type" evidence="11">
    <location>
        <begin position="278"/>
        <end position="506"/>
    </location>
</feature>
<keyword evidence="3" id="KW-0479">Metal-binding</keyword>
<proteinExistence type="predicted"/>
<feature type="compositionally biased region" description="Polar residues" evidence="9">
    <location>
        <begin position="110"/>
        <end position="119"/>
    </location>
</feature>
<keyword evidence="6" id="KW-0833">Ubl conjugation pathway</keyword>
<dbReference type="Pfam" id="PF01485">
    <property type="entry name" value="IBR"/>
    <property type="match status" value="1"/>
</dbReference>
<protein>
    <recommendedName>
        <fullName evidence="14">RING-type domain-containing protein</fullName>
    </recommendedName>
</protein>
<evidence type="ECO:0000256" key="5">
    <source>
        <dbReference type="ARBA" id="ARBA00022771"/>
    </source>
</evidence>
<feature type="domain" description="RING-type" evidence="10">
    <location>
        <begin position="282"/>
        <end position="329"/>
    </location>
</feature>
<dbReference type="PANTHER" id="PTHR22770">
    <property type="entry name" value="UBIQUITIN CONJUGATING ENZYME 7 INTERACTING PROTEIN-RELATED"/>
    <property type="match status" value="1"/>
</dbReference>
<dbReference type="SMART" id="SM00647">
    <property type="entry name" value="IBR"/>
    <property type="match status" value="2"/>
</dbReference>
<dbReference type="InterPro" id="IPR002867">
    <property type="entry name" value="IBR_dom"/>
</dbReference>
<organism evidence="12 13">
    <name type="scientific">Polarella glacialis</name>
    <name type="common">Dinoflagellate</name>
    <dbReference type="NCBI Taxonomy" id="89957"/>
    <lineage>
        <taxon>Eukaryota</taxon>
        <taxon>Sar</taxon>
        <taxon>Alveolata</taxon>
        <taxon>Dinophyceae</taxon>
        <taxon>Suessiales</taxon>
        <taxon>Suessiaceae</taxon>
        <taxon>Polarella</taxon>
    </lineage>
</organism>
<comment type="pathway">
    <text evidence="1">Protein modification; protein ubiquitination.</text>
</comment>
<keyword evidence="4" id="KW-0677">Repeat</keyword>
<evidence type="ECO:0000256" key="9">
    <source>
        <dbReference type="SAM" id="MobiDB-lite"/>
    </source>
</evidence>
<dbReference type="InterPro" id="IPR044066">
    <property type="entry name" value="TRIAD_supradom"/>
</dbReference>
<evidence type="ECO:0000256" key="8">
    <source>
        <dbReference type="PROSITE-ProRule" id="PRU00175"/>
    </source>
</evidence>
<dbReference type="InterPro" id="IPR051628">
    <property type="entry name" value="LUBAC_E3_Ligases"/>
</dbReference>
<accession>A0A813M843</accession>
<evidence type="ECO:0000313" key="12">
    <source>
        <dbReference type="EMBL" id="CAE8743358.1"/>
    </source>
</evidence>
<name>A0A813M843_POLGL</name>
<dbReference type="GO" id="GO:0008270">
    <property type="term" value="F:zinc ion binding"/>
    <property type="evidence" value="ECO:0007669"/>
    <property type="project" value="UniProtKB-KW"/>
</dbReference>
<evidence type="ECO:0000259" key="10">
    <source>
        <dbReference type="PROSITE" id="PS50089"/>
    </source>
</evidence>
<reference evidence="12" key="1">
    <citation type="submission" date="2021-02" db="EMBL/GenBank/DDBJ databases">
        <authorList>
            <person name="Dougan E. K."/>
            <person name="Rhodes N."/>
            <person name="Thang M."/>
            <person name="Chan C."/>
        </authorList>
    </citation>
    <scope>NUCLEOTIDE SEQUENCE</scope>
</reference>
<evidence type="ECO:0000256" key="3">
    <source>
        <dbReference type="ARBA" id="ARBA00022723"/>
    </source>
</evidence>
<feature type="region of interest" description="Disordered" evidence="9">
    <location>
        <begin position="80"/>
        <end position="129"/>
    </location>
</feature>
<keyword evidence="2" id="KW-0808">Transferase</keyword>
<dbReference type="CDD" id="cd20335">
    <property type="entry name" value="BRcat_RBR"/>
    <property type="match status" value="1"/>
</dbReference>
<dbReference type="Proteomes" id="UP000626109">
    <property type="component" value="Unassembled WGS sequence"/>
</dbReference>
<evidence type="ECO:0000256" key="4">
    <source>
        <dbReference type="ARBA" id="ARBA00022737"/>
    </source>
</evidence>
<dbReference type="AlphaFoldDB" id="A0A813M843"/>
<dbReference type="Gene3D" id="3.30.40.10">
    <property type="entry name" value="Zinc/RING finger domain, C3HC4 (zinc finger)"/>
    <property type="match status" value="1"/>
</dbReference>
<keyword evidence="5 8" id="KW-0863">Zinc-finger</keyword>
<evidence type="ECO:0000256" key="7">
    <source>
        <dbReference type="ARBA" id="ARBA00022833"/>
    </source>
</evidence>
<dbReference type="EMBL" id="CAJNNW010037632">
    <property type="protein sequence ID" value="CAE8743358.1"/>
    <property type="molecule type" value="Genomic_DNA"/>
</dbReference>
<dbReference type="InterPro" id="IPR013083">
    <property type="entry name" value="Znf_RING/FYVE/PHD"/>
</dbReference>
<keyword evidence="7" id="KW-0862">Zinc</keyword>
<dbReference type="GO" id="GO:0004842">
    <property type="term" value="F:ubiquitin-protein transferase activity"/>
    <property type="evidence" value="ECO:0007669"/>
    <property type="project" value="TreeGrafter"/>
</dbReference>
<evidence type="ECO:0000259" key="11">
    <source>
        <dbReference type="PROSITE" id="PS51873"/>
    </source>
</evidence>
<evidence type="ECO:0000313" key="13">
    <source>
        <dbReference type="Proteomes" id="UP000626109"/>
    </source>
</evidence>
<evidence type="ECO:0000256" key="1">
    <source>
        <dbReference type="ARBA" id="ARBA00004906"/>
    </source>
</evidence>
<evidence type="ECO:0008006" key="14">
    <source>
        <dbReference type="Google" id="ProtNLM"/>
    </source>
</evidence>
<dbReference type="PANTHER" id="PTHR22770:SF13">
    <property type="entry name" value="RING-TYPE DOMAIN-CONTAINING PROTEIN"/>
    <property type="match status" value="1"/>
</dbReference>
<dbReference type="SUPFAM" id="SSF57850">
    <property type="entry name" value="RING/U-box"/>
    <property type="match status" value="3"/>
</dbReference>